<comment type="caution">
    <text evidence="2">The sequence shown here is derived from an EMBL/GenBank/DDBJ whole genome shotgun (WGS) entry which is preliminary data.</text>
</comment>
<name>A0A426U1E7_9CHLR</name>
<keyword evidence="1" id="KW-0175">Coiled coil</keyword>
<feature type="coiled-coil region" evidence="1">
    <location>
        <begin position="209"/>
        <end position="262"/>
    </location>
</feature>
<dbReference type="Proteomes" id="UP000280307">
    <property type="component" value="Unassembled WGS sequence"/>
</dbReference>
<gene>
    <name evidence="2" type="ORF">EI684_09265</name>
</gene>
<reference evidence="2 3" key="1">
    <citation type="submission" date="2018-12" db="EMBL/GenBank/DDBJ databases">
        <title>Genome Sequence of Candidatus Viridilinea halotolerans isolated from saline sulfide-rich spring.</title>
        <authorList>
            <person name="Grouzdev D.S."/>
            <person name="Burganskaya E.I."/>
            <person name="Krutkina M.S."/>
            <person name="Sukhacheva M.V."/>
            <person name="Gorlenko V.M."/>
        </authorList>
    </citation>
    <scope>NUCLEOTIDE SEQUENCE [LARGE SCALE GENOMIC DNA]</scope>
    <source>
        <strain evidence="2">Chok-6</strain>
    </source>
</reference>
<protein>
    <submittedName>
        <fullName evidence="2">Uncharacterized protein</fullName>
    </submittedName>
</protein>
<dbReference type="AlphaFoldDB" id="A0A426U1E7"/>
<evidence type="ECO:0000256" key="1">
    <source>
        <dbReference type="SAM" id="Coils"/>
    </source>
</evidence>
<proteinExistence type="predicted"/>
<dbReference type="EMBL" id="RSAS01000354">
    <property type="protein sequence ID" value="RRR73161.1"/>
    <property type="molecule type" value="Genomic_DNA"/>
</dbReference>
<accession>A0A426U1E7</accession>
<organism evidence="2 3">
    <name type="scientific">Candidatus Viridilinea halotolerans</name>
    <dbReference type="NCBI Taxonomy" id="2491704"/>
    <lineage>
        <taxon>Bacteria</taxon>
        <taxon>Bacillati</taxon>
        <taxon>Chloroflexota</taxon>
        <taxon>Chloroflexia</taxon>
        <taxon>Chloroflexales</taxon>
        <taxon>Chloroflexineae</taxon>
        <taxon>Oscillochloridaceae</taxon>
        <taxon>Candidatus Viridilinea</taxon>
    </lineage>
</organism>
<feature type="coiled-coil region" evidence="1">
    <location>
        <begin position="17"/>
        <end position="124"/>
    </location>
</feature>
<sequence length="487" mass="55758">MSGRKQVTVDSAEYRRLQMAEGQLRSMQQNLPETLNRLMRDNEAELRRRLEPLEQRQREFQQTTQRMRQEVRQVETAMAQRLEKQQRTLRQNIADSAKRLQREVEAAQREAANMVKDEREARIRHVQTVAEQIRHETQALVAEQADQLTQLIDQERQSRETQIRAIHQRLASEQQRKDTLASSWIETAQILHDFIDRHYAHQQFAPNQLDRLARMIEQAQTNLAQGIAEAAATMAQQAYGSLSDLRLELERLEREWQVWRIRSLEAAHTILALVQRNRTCPAMDLQANQLDIMIEVDHWTEGRLSALEAELNGVIAQMEDAAQPITTSELRQLAETNLPGMQERLEQTIAQARNAVISSQLRTNIADAVVQAFEEQGFQLQDDTYEGDDQRQGFVAQVVHLDGSKVTVVVAPDGAGQNALNIHSYDAQQRAERELLSRAEAIAKGLGQRGLQTGAVACANDQPDLAYAEIEVVRERQPTQQQTRKRQ</sequence>
<evidence type="ECO:0000313" key="2">
    <source>
        <dbReference type="EMBL" id="RRR73161.1"/>
    </source>
</evidence>
<evidence type="ECO:0000313" key="3">
    <source>
        <dbReference type="Proteomes" id="UP000280307"/>
    </source>
</evidence>